<feature type="region of interest" description="Disordered" evidence="1">
    <location>
        <begin position="123"/>
        <end position="152"/>
    </location>
</feature>
<dbReference type="EMBL" id="MN739668">
    <property type="protein sequence ID" value="QHT19675.1"/>
    <property type="molecule type" value="Genomic_DNA"/>
</dbReference>
<feature type="compositionally biased region" description="Basic residues" evidence="1">
    <location>
        <begin position="134"/>
        <end position="152"/>
    </location>
</feature>
<accession>A0A6C0DWW8</accession>
<dbReference type="InterPro" id="IPR036249">
    <property type="entry name" value="Thioredoxin-like_sf"/>
</dbReference>
<evidence type="ECO:0000256" key="1">
    <source>
        <dbReference type="SAM" id="MobiDB-lite"/>
    </source>
</evidence>
<sequence length="183" mass="21334">MVNQELTEKERVEKLKDGVSDNKHVFLLIFMNGCGPCNDTKPKWFEFEKTHQNDDNIVIVHIEQESIPEVASLIGESPGGFPCMRYLHNGKVEEYENCEKLDKSDLRSVESFDKWLKIKASKDHASHEKSQQGGKRKRTLKRGKKSKRGGKWSLKYKKSINCKHPKGFSQRQHCKYGRKNWKK</sequence>
<reference evidence="3" key="1">
    <citation type="journal article" date="2020" name="Nature">
        <title>Giant virus diversity and host interactions through global metagenomics.</title>
        <authorList>
            <person name="Schulz F."/>
            <person name="Roux S."/>
            <person name="Paez-Espino D."/>
            <person name="Jungbluth S."/>
            <person name="Walsh D.A."/>
            <person name="Denef V.J."/>
            <person name="McMahon K.D."/>
            <person name="Konstantinidis K.T."/>
            <person name="Eloe-Fadrosh E.A."/>
            <person name="Kyrpides N.C."/>
            <person name="Woyke T."/>
        </authorList>
    </citation>
    <scope>NUCLEOTIDE SEQUENCE</scope>
    <source>
        <strain evidence="3">GVMAG-M-3300023174-5</strain>
    </source>
</reference>
<dbReference type="SUPFAM" id="SSF52833">
    <property type="entry name" value="Thioredoxin-like"/>
    <property type="match status" value="1"/>
</dbReference>
<dbReference type="InterPro" id="IPR017937">
    <property type="entry name" value="Thioredoxin_CS"/>
</dbReference>
<name>A0A6C0DWW8_9ZZZZ</name>
<dbReference type="InterPro" id="IPR013766">
    <property type="entry name" value="Thioredoxin_domain"/>
</dbReference>
<evidence type="ECO:0000259" key="2">
    <source>
        <dbReference type="Pfam" id="PF00085"/>
    </source>
</evidence>
<proteinExistence type="predicted"/>
<feature type="region of interest" description="Disordered" evidence="1">
    <location>
        <begin position="164"/>
        <end position="183"/>
    </location>
</feature>
<organism evidence="3">
    <name type="scientific">viral metagenome</name>
    <dbReference type="NCBI Taxonomy" id="1070528"/>
    <lineage>
        <taxon>unclassified sequences</taxon>
        <taxon>metagenomes</taxon>
        <taxon>organismal metagenomes</taxon>
    </lineage>
</organism>
<dbReference type="Pfam" id="PF00085">
    <property type="entry name" value="Thioredoxin"/>
    <property type="match status" value="1"/>
</dbReference>
<dbReference type="Gene3D" id="3.40.30.10">
    <property type="entry name" value="Glutaredoxin"/>
    <property type="match status" value="1"/>
</dbReference>
<dbReference type="PROSITE" id="PS00194">
    <property type="entry name" value="THIOREDOXIN_1"/>
    <property type="match status" value="1"/>
</dbReference>
<protein>
    <recommendedName>
        <fullName evidence="2">Thioredoxin domain-containing protein</fullName>
    </recommendedName>
</protein>
<dbReference type="AlphaFoldDB" id="A0A6C0DWW8"/>
<feature type="domain" description="Thioredoxin" evidence="2">
    <location>
        <begin position="13"/>
        <end position="100"/>
    </location>
</feature>
<evidence type="ECO:0000313" key="3">
    <source>
        <dbReference type="EMBL" id="QHT19675.1"/>
    </source>
</evidence>